<dbReference type="GO" id="GO:0003676">
    <property type="term" value="F:nucleic acid binding"/>
    <property type="evidence" value="ECO:0007669"/>
    <property type="project" value="InterPro"/>
</dbReference>
<reference evidence="3 4" key="1">
    <citation type="journal article" date="2014" name="Genome Biol. Evol.">
        <title>Comparative genomics and transcriptomics analyses reveal divergent lifestyle features of nematode endoparasitic fungus Hirsutella minnesotensis.</title>
        <authorList>
            <person name="Lai Y."/>
            <person name="Liu K."/>
            <person name="Zhang X."/>
            <person name="Zhang X."/>
            <person name="Li K."/>
            <person name="Wang N."/>
            <person name="Shu C."/>
            <person name="Wu Y."/>
            <person name="Wang C."/>
            <person name="Bushley K.E."/>
            <person name="Xiang M."/>
            <person name="Liu X."/>
        </authorList>
    </citation>
    <scope>NUCLEOTIDE SEQUENCE [LARGE SCALE GENOMIC DNA]</scope>
    <source>
        <strain evidence="3 4">3608</strain>
    </source>
</reference>
<gene>
    <name evidence="3" type="ORF">HIM_07467</name>
</gene>
<sequence length="286" mass="32688">MWLKNVYLPQTAKLLSCDSDARLLILDGHGSHTSDEFMALCFFNNVYLCFLPAHTSHGLQPLDNGVFNATKTAYRKELSKLARQTDSVPVDKINFIRCYAKARKESMSKKNILAGWRATGNWPINRTRALTHPEVQQDRKATPEIKPFSSDPMTPSTSRQLHRLQKPDASSLKRTFRKISRAFERKEAELVLKDRKIQDLEATLDRMRPKKKKKIPNPNKRFMDLSDILGNGKKPSDHGAEVLDVIEVALSEVDEEEGEEMEKSPDLPPIYTRAGRHTRKPTHQDN</sequence>
<dbReference type="Pfam" id="PF03184">
    <property type="entry name" value="DDE_1"/>
    <property type="match status" value="1"/>
</dbReference>
<feature type="domain" description="DDE-1" evidence="2">
    <location>
        <begin position="2"/>
        <end position="116"/>
    </location>
</feature>
<proteinExistence type="predicted"/>
<dbReference type="InterPro" id="IPR004875">
    <property type="entry name" value="DDE_SF_endonuclease_dom"/>
</dbReference>
<accession>A0A0F7ZTG7</accession>
<evidence type="ECO:0000313" key="3">
    <source>
        <dbReference type="EMBL" id="KJZ73083.1"/>
    </source>
</evidence>
<keyword evidence="4" id="KW-1185">Reference proteome</keyword>
<name>A0A0F7ZTG7_9HYPO</name>
<feature type="region of interest" description="Disordered" evidence="1">
    <location>
        <begin position="251"/>
        <end position="286"/>
    </location>
</feature>
<dbReference type="Proteomes" id="UP000054481">
    <property type="component" value="Unassembled WGS sequence"/>
</dbReference>
<dbReference type="OrthoDB" id="5396311at2759"/>
<dbReference type="AlphaFoldDB" id="A0A0F7ZTG7"/>
<evidence type="ECO:0000256" key="1">
    <source>
        <dbReference type="SAM" id="MobiDB-lite"/>
    </source>
</evidence>
<evidence type="ECO:0000313" key="4">
    <source>
        <dbReference type="Proteomes" id="UP000054481"/>
    </source>
</evidence>
<feature type="region of interest" description="Disordered" evidence="1">
    <location>
        <begin position="132"/>
        <end position="170"/>
    </location>
</feature>
<organism evidence="3 4">
    <name type="scientific">Hirsutella minnesotensis 3608</name>
    <dbReference type="NCBI Taxonomy" id="1043627"/>
    <lineage>
        <taxon>Eukaryota</taxon>
        <taxon>Fungi</taxon>
        <taxon>Dikarya</taxon>
        <taxon>Ascomycota</taxon>
        <taxon>Pezizomycotina</taxon>
        <taxon>Sordariomycetes</taxon>
        <taxon>Hypocreomycetidae</taxon>
        <taxon>Hypocreales</taxon>
        <taxon>Ophiocordycipitaceae</taxon>
        <taxon>Hirsutella</taxon>
    </lineage>
</organism>
<evidence type="ECO:0000259" key="2">
    <source>
        <dbReference type="Pfam" id="PF03184"/>
    </source>
</evidence>
<feature type="compositionally biased region" description="Basic residues" evidence="1">
    <location>
        <begin position="274"/>
        <end position="286"/>
    </location>
</feature>
<dbReference type="EMBL" id="KQ030538">
    <property type="protein sequence ID" value="KJZ73083.1"/>
    <property type="molecule type" value="Genomic_DNA"/>
</dbReference>
<protein>
    <recommendedName>
        <fullName evidence="2">DDE-1 domain-containing protein</fullName>
    </recommendedName>
</protein>